<organism evidence="2 3">
    <name type="scientific">Mycobacterium cookii</name>
    <dbReference type="NCBI Taxonomy" id="1775"/>
    <lineage>
        <taxon>Bacteria</taxon>
        <taxon>Bacillati</taxon>
        <taxon>Actinomycetota</taxon>
        <taxon>Actinomycetes</taxon>
        <taxon>Mycobacteriales</taxon>
        <taxon>Mycobacteriaceae</taxon>
        <taxon>Mycobacterium</taxon>
    </lineage>
</organism>
<dbReference type="GO" id="GO:0004497">
    <property type="term" value="F:monooxygenase activity"/>
    <property type="evidence" value="ECO:0007669"/>
    <property type="project" value="InterPro"/>
</dbReference>
<dbReference type="PANTHER" id="PTHR46696:SF6">
    <property type="entry name" value="P450, PUTATIVE (EUROFUNG)-RELATED"/>
    <property type="match status" value="1"/>
</dbReference>
<evidence type="ECO:0000313" key="3">
    <source>
        <dbReference type="Proteomes" id="UP000465866"/>
    </source>
</evidence>
<evidence type="ECO:0008006" key="4">
    <source>
        <dbReference type="Google" id="ProtNLM"/>
    </source>
</evidence>
<gene>
    <name evidence="2" type="ORF">MCOO_35170</name>
</gene>
<dbReference type="Gene3D" id="1.10.630.10">
    <property type="entry name" value="Cytochrome P450"/>
    <property type="match status" value="1"/>
</dbReference>
<protein>
    <recommendedName>
        <fullName evidence="4">Cytochrome P450 143</fullName>
    </recommendedName>
</protein>
<dbReference type="Proteomes" id="UP000465866">
    <property type="component" value="Chromosome"/>
</dbReference>
<dbReference type="GO" id="GO:0016705">
    <property type="term" value="F:oxidoreductase activity, acting on paired donors, with incorporation or reduction of molecular oxygen"/>
    <property type="evidence" value="ECO:0007669"/>
    <property type="project" value="InterPro"/>
</dbReference>
<dbReference type="EMBL" id="AP022569">
    <property type="protein sequence ID" value="BBX47502.1"/>
    <property type="molecule type" value="Genomic_DNA"/>
</dbReference>
<dbReference type="KEGG" id="mcoo:MCOO_35170"/>
<dbReference type="GO" id="GO:0020037">
    <property type="term" value="F:heme binding"/>
    <property type="evidence" value="ECO:0007669"/>
    <property type="project" value="InterPro"/>
</dbReference>
<accession>A0A7I7L1P4</accession>
<dbReference type="AlphaFoldDB" id="A0A7I7L1P4"/>
<dbReference type="InterPro" id="IPR036396">
    <property type="entry name" value="Cyt_P450_sf"/>
</dbReference>
<dbReference type="InterPro" id="IPR001128">
    <property type="entry name" value="Cyt_P450"/>
</dbReference>
<dbReference type="RefSeq" id="WP_163778348.1">
    <property type="nucleotide sequence ID" value="NZ_AP022569.1"/>
</dbReference>
<dbReference type="PANTHER" id="PTHR46696">
    <property type="entry name" value="P450, PUTATIVE (EUROFUNG)-RELATED"/>
    <property type="match status" value="1"/>
</dbReference>
<keyword evidence="3" id="KW-1185">Reference proteome</keyword>
<comment type="similarity">
    <text evidence="1">Belongs to the cytochrome P450 family.</text>
</comment>
<dbReference type="GO" id="GO:0005506">
    <property type="term" value="F:iron ion binding"/>
    <property type="evidence" value="ECO:0007669"/>
    <property type="project" value="InterPro"/>
</dbReference>
<dbReference type="Pfam" id="PF00067">
    <property type="entry name" value="p450"/>
    <property type="match status" value="1"/>
</dbReference>
<reference evidence="2 3" key="1">
    <citation type="journal article" date="2019" name="Emerg. Microbes Infect.">
        <title>Comprehensive subspecies identification of 175 nontuberculous mycobacteria species based on 7547 genomic profiles.</title>
        <authorList>
            <person name="Matsumoto Y."/>
            <person name="Kinjo T."/>
            <person name="Motooka D."/>
            <person name="Nabeya D."/>
            <person name="Jung N."/>
            <person name="Uechi K."/>
            <person name="Horii T."/>
            <person name="Iida T."/>
            <person name="Fujita J."/>
            <person name="Nakamura S."/>
        </authorList>
    </citation>
    <scope>NUCLEOTIDE SEQUENCE [LARGE SCALE GENOMIC DNA]</scope>
    <source>
        <strain evidence="2 3">JCM 12404</strain>
    </source>
</reference>
<dbReference type="SUPFAM" id="SSF48264">
    <property type="entry name" value="Cytochrome P450"/>
    <property type="match status" value="1"/>
</dbReference>
<evidence type="ECO:0000313" key="2">
    <source>
        <dbReference type="EMBL" id="BBX47502.1"/>
    </source>
</evidence>
<evidence type="ECO:0000256" key="1">
    <source>
        <dbReference type="ARBA" id="ARBA00010617"/>
    </source>
</evidence>
<name>A0A7I7L1P4_9MYCO</name>
<proteinExistence type="inferred from homology"/>
<sequence>MNLADCPVFPAEAGTALSTDRGLGWRLARQAGPVLRHPATQGMFANWVFVVGRDEVLAHLDDASLDSARALPESDLEAHRELFAPKAAHDVAAEFRPTAVALIDRFVAAGGGDAVADVTAPMADALFDCVARLQLLPVEHLNGRSGHVFLEACRNLFKHAGWHVLELARNPELCDVLRSQPELMREFIEELLRLEPMVPSCQRFTTQPTTVGGVELPADMVLNLCIGAVQRDGSDPMSSDDLVIGVRAHRHWTLGKGSMRCRGGHIVRQVLHVLVEEWLDRAGQLGVAPGFRAATAYPATQSVLWLPELPLTTWA</sequence>